<name>A0ABD3T8A2_9LAMI</name>
<accession>A0ABD3T8A2</accession>
<keyword evidence="1" id="KW-1133">Transmembrane helix</keyword>
<evidence type="ECO:0000313" key="2">
    <source>
        <dbReference type="EMBL" id="KAL3833181.1"/>
    </source>
</evidence>
<gene>
    <name evidence="2" type="ORF">ACJIZ3_007917</name>
</gene>
<keyword evidence="3" id="KW-1185">Reference proteome</keyword>
<organism evidence="2 3">
    <name type="scientific">Penstemon smallii</name>
    <dbReference type="NCBI Taxonomy" id="265156"/>
    <lineage>
        <taxon>Eukaryota</taxon>
        <taxon>Viridiplantae</taxon>
        <taxon>Streptophyta</taxon>
        <taxon>Embryophyta</taxon>
        <taxon>Tracheophyta</taxon>
        <taxon>Spermatophyta</taxon>
        <taxon>Magnoliopsida</taxon>
        <taxon>eudicotyledons</taxon>
        <taxon>Gunneridae</taxon>
        <taxon>Pentapetalae</taxon>
        <taxon>asterids</taxon>
        <taxon>lamiids</taxon>
        <taxon>Lamiales</taxon>
        <taxon>Plantaginaceae</taxon>
        <taxon>Cheloneae</taxon>
        <taxon>Penstemon</taxon>
    </lineage>
</organism>
<dbReference type="AlphaFoldDB" id="A0ABD3T8A2"/>
<proteinExistence type="predicted"/>
<comment type="caution">
    <text evidence="2">The sequence shown here is derived from an EMBL/GenBank/DDBJ whole genome shotgun (WGS) entry which is preliminary data.</text>
</comment>
<dbReference type="Proteomes" id="UP001634393">
    <property type="component" value="Unassembled WGS sequence"/>
</dbReference>
<evidence type="ECO:0000313" key="3">
    <source>
        <dbReference type="Proteomes" id="UP001634393"/>
    </source>
</evidence>
<dbReference type="EMBL" id="JBJXBP010000004">
    <property type="protein sequence ID" value="KAL3833181.1"/>
    <property type="molecule type" value="Genomic_DNA"/>
</dbReference>
<protein>
    <submittedName>
        <fullName evidence="2">Uncharacterized protein</fullName>
    </submittedName>
</protein>
<feature type="transmembrane region" description="Helical" evidence="1">
    <location>
        <begin position="12"/>
        <end position="33"/>
    </location>
</feature>
<reference evidence="2 3" key="1">
    <citation type="submission" date="2024-12" db="EMBL/GenBank/DDBJ databases">
        <title>The unique morphological basis and parallel evolutionary history of personate flowers in Penstemon.</title>
        <authorList>
            <person name="Depatie T.H."/>
            <person name="Wessinger C.A."/>
        </authorList>
    </citation>
    <scope>NUCLEOTIDE SEQUENCE [LARGE SCALE GENOMIC DNA]</scope>
    <source>
        <strain evidence="2">WTNN_2</strain>
        <tissue evidence="2">Leaf</tissue>
    </source>
</reference>
<keyword evidence="1" id="KW-0812">Transmembrane</keyword>
<sequence length="35" mass="4196">MSSFSNLSKKKVIFFLILRFVAHLHHIFLFNLLSF</sequence>
<keyword evidence="1" id="KW-0472">Membrane</keyword>
<evidence type="ECO:0000256" key="1">
    <source>
        <dbReference type="SAM" id="Phobius"/>
    </source>
</evidence>